<proteinExistence type="predicted"/>
<keyword evidence="3" id="KW-1185">Reference proteome</keyword>
<dbReference type="GO" id="GO:0005739">
    <property type="term" value="C:mitochondrion"/>
    <property type="evidence" value="ECO:0007669"/>
    <property type="project" value="TreeGrafter"/>
</dbReference>
<dbReference type="PROSITE" id="PS00092">
    <property type="entry name" value="N6_MTASE"/>
    <property type="match status" value="1"/>
</dbReference>
<evidence type="ECO:0000313" key="2">
    <source>
        <dbReference type="EMBL" id="KAF2443609.1"/>
    </source>
</evidence>
<dbReference type="InterPro" id="IPR002052">
    <property type="entry name" value="DNA_methylase_N6_adenine_CS"/>
</dbReference>
<organism evidence="2 3">
    <name type="scientific">Karstenula rhodostoma CBS 690.94</name>
    <dbReference type="NCBI Taxonomy" id="1392251"/>
    <lineage>
        <taxon>Eukaryota</taxon>
        <taxon>Fungi</taxon>
        <taxon>Dikarya</taxon>
        <taxon>Ascomycota</taxon>
        <taxon>Pezizomycotina</taxon>
        <taxon>Dothideomycetes</taxon>
        <taxon>Pleosporomycetidae</taxon>
        <taxon>Pleosporales</taxon>
        <taxon>Massarineae</taxon>
        <taxon>Didymosphaeriaceae</taxon>
        <taxon>Karstenula</taxon>
    </lineage>
</organism>
<keyword evidence="2" id="KW-0808">Transferase</keyword>
<dbReference type="GO" id="GO:0032259">
    <property type="term" value="P:methylation"/>
    <property type="evidence" value="ECO:0007669"/>
    <property type="project" value="UniProtKB-KW"/>
</dbReference>
<dbReference type="GO" id="GO:0003676">
    <property type="term" value="F:nucleic acid binding"/>
    <property type="evidence" value="ECO:0007669"/>
    <property type="project" value="InterPro"/>
</dbReference>
<dbReference type="Gene3D" id="1.10.10.60">
    <property type="entry name" value="Homeodomain-like"/>
    <property type="match status" value="2"/>
</dbReference>
<reference evidence="2" key="1">
    <citation type="journal article" date="2020" name="Stud. Mycol.">
        <title>101 Dothideomycetes genomes: a test case for predicting lifestyles and emergence of pathogens.</title>
        <authorList>
            <person name="Haridas S."/>
            <person name="Albert R."/>
            <person name="Binder M."/>
            <person name="Bloem J."/>
            <person name="Labutti K."/>
            <person name="Salamov A."/>
            <person name="Andreopoulos B."/>
            <person name="Baker S."/>
            <person name="Barry K."/>
            <person name="Bills G."/>
            <person name="Bluhm B."/>
            <person name="Cannon C."/>
            <person name="Castanera R."/>
            <person name="Culley D."/>
            <person name="Daum C."/>
            <person name="Ezra D."/>
            <person name="Gonzalez J."/>
            <person name="Henrissat B."/>
            <person name="Kuo A."/>
            <person name="Liang C."/>
            <person name="Lipzen A."/>
            <person name="Lutzoni F."/>
            <person name="Magnuson J."/>
            <person name="Mondo S."/>
            <person name="Nolan M."/>
            <person name="Ohm R."/>
            <person name="Pangilinan J."/>
            <person name="Park H.-J."/>
            <person name="Ramirez L."/>
            <person name="Alfaro M."/>
            <person name="Sun H."/>
            <person name="Tritt A."/>
            <person name="Yoshinaga Y."/>
            <person name="Zwiers L.-H."/>
            <person name="Turgeon B."/>
            <person name="Goodwin S."/>
            <person name="Spatafora J."/>
            <person name="Crous P."/>
            <person name="Grigoriev I."/>
        </authorList>
    </citation>
    <scope>NUCLEOTIDE SEQUENCE</scope>
    <source>
        <strain evidence="2">CBS 690.94</strain>
    </source>
</reference>
<evidence type="ECO:0000313" key="3">
    <source>
        <dbReference type="Proteomes" id="UP000799764"/>
    </source>
</evidence>
<dbReference type="SUPFAM" id="SSF53335">
    <property type="entry name" value="S-adenosyl-L-methionine-dependent methyltransferases"/>
    <property type="match status" value="1"/>
</dbReference>
<dbReference type="PANTHER" id="PTHR18895">
    <property type="entry name" value="HEMK METHYLTRANSFERASE"/>
    <property type="match status" value="1"/>
</dbReference>
<dbReference type="OrthoDB" id="269872at2759"/>
<feature type="region of interest" description="Disordered" evidence="1">
    <location>
        <begin position="583"/>
        <end position="610"/>
    </location>
</feature>
<dbReference type="PANTHER" id="PTHR18895:SF74">
    <property type="entry name" value="MTRF1L RELEASE FACTOR GLUTAMINE METHYLTRANSFERASE"/>
    <property type="match status" value="1"/>
</dbReference>
<dbReference type="CDD" id="cd02440">
    <property type="entry name" value="AdoMet_MTases"/>
    <property type="match status" value="1"/>
</dbReference>
<dbReference type="InterPro" id="IPR009057">
    <property type="entry name" value="Homeodomain-like_sf"/>
</dbReference>
<dbReference type="SUPFAM" id="SSF46689">
    <property type="entry name" value="Homeodomain-like"/>
    <property type="match status" value="1"/>
</dbReference>
<keyword evidence="2" id="KW-0489">Methyltransferase</keyword>
<comment type="caution">
    <text evidence="2">The sequence shown here is derived from an EMBL/GenBank/DDBJ whole genome shotgun (WGS) entry which is preliminary data.</text>
</comment>
<dbReference type="AlphaFoldDB" id="A0A9P4PIK5"/>
<dbReference type="EMBL" id="MU001502">
    <property type="protein sequence ID" value="KAF2443609.1"/>
    <property type="molecule type" value="Genomic_DNA"/>
</dbReference>
<dbReference type="InterPro" id="IPR029063">
    <property type="entry name" value="SAM-dependent_MTases_sf"/>
</dbReference>
<sequence>MPRIPTSALRKACAIDALLPRLLAPCRDLRAAQNELRWLREHVDKVAEARRAHGDTVSKSAFLRDLVKQRASGKPLQYLLGTEFFGDLEIRCRPGVLIPRQDTATAVQRLVRLVRKAQNLSSELRVLDLCTGTGCIPLLFHHELYAARADIELRALGIDISDKALRLADHNHDRLRRDKTWADKGSMRYMQADVLANPFADAIANRGRVAVSTALRHARLPHIWDILISNPPYISPAGYWKTTTRSVRGFEPKLALVPPLKTGNSDAEHGDRFYLPILNIAIEVEAKIVLLEVADLDQALRVARAAQALRLFDGIEIWREQPDEPDSPSPETAGFRVLGQGNARSVVCWRGTGAAWLGKSERACAYEDVALPDASLGARFQVAPVSGLHQSEMLHPYWVKHLNEQQKAVKHNVWRDLETTAVRPDVPEERPVNRLTTEERKERIIQEYLNGSTLRTITDAWGITPCTLYRYLDRSSVQTRGYPKRLTKEQQKLLVQYYKDGWKMKAIADVFKIHPSTVHMYLDRCSVPRRPGRGKRFVLNEEQHRQLVQYYKDGWTMEAIADTLGICKSTGYKYLDRPLGSLTESKNPLHEKRSRTRRRSASETVEVKHK</sequence>
<gene>
    <name evidence="2" type="ORF">P171DRAFT_389957</name>
</gene>
<accession>A0A9P4PIK5</accession>
<dbReference type="InterPro" id="IPR050320">
    <property type="entry name" value="N5-glutamine_MTase"/>
</dbReference>
<dbReference type="GO" id="GO:0008168">
    <property type="term" value="F:methyltransferase activity"/>
    <property type="evidence" value="ECO:0007669"/>
    <property type="project" value="UniProtKB-KW"/>
</dbReference>
<dbReference type="Proteomes" id="UP000799764">
    <property type="component" value="Unassembled WGS sequence"/>
</dbReference>
<name>A0A9P4PIK5_9PLEO</name>
<protein>
    <submittedName>
        <fullName evidence="2">S-adenosyl-L-methionine-dependent methyltransferase</fullName>
    </submittedName>
</protein>
<evidence type="ECO:0000256" key="1">
    <source>
        <dbReference type="SAM" id="MobiDB-lite"/>
    </source>
</evidence>
<dbReference type="Gene3D" id="3.40.50.150">
    <property type="entry name" value="Vaccinia Virus protein VP39"/>
    <property type="match status" value="1"/>
</dbReference>